<dbReference type="Proteomes" id="UP000287651">
    <property type="component" value="Unassembled WGS sequence"/>
</dbReference>
<dbReference type="EMBL" id="AMZH03006703">
    <property type="protein sequence ID" value="RRT63152.1"/>
    <property type="molecule type" value="Genomic_DNA"/>
</dbReference>
<evidence type="ECO:0000313" key="1">
    <source>
        <dbReference type="EMBL" id="RRT63152.1"/>
    </source>
</evidence>
<comment type="caution">
    <text evidence="1">The sequence shown here is derived from an EMBL/GenBank/DDBJ whole genome shotgun (WGS) entry which is preliminary data.</text>
</comment>
<gene>
    <name evidence="1" type="ORF">B296_00040605</name>
</gene>
<proteinExistence type="predicted"/>
<protein>
    <submittedName>
        <fullName evidence="1">Uncharacterized protein</fullName>
    </submittedName>
</protein>
<organism evidence="1 2">
    <name type="scientific">Ensete ventricosum</name>
    <name type="common">Abyssinian banana</name>
    <name type="synonym">Musa ensete</name>
    <dbReference type="NCBI Taxonomy" id="4639"/>
    <lineage>
        <taxon>Eukaryota</taxon>
        <taxon>Viridiplantae</taxon>
        <taxon>Streptophyta</taxon>
        <taxon>Embryophyta</taxon>
        <taxon>Tracheophyta</taxon>
        <taxon>Spermatophyta</taxon>
        <taxon>Magnoliopsida</taxon>
        <taxon>Liliopsida</taxon>
        <taxon>Zingiberales</taxon>
        <taxon>Musaceae</taxon>
        <taxon>Ensete</taxon>
    </lineage>
</organism>
<evidence type="ECO:0000313" key="2">
    <source>
        <dbReference type="Proteomes" id="UP000287651"/>
    </source>
</evidence>
<accession>A0A426ZGP2</accession>
<dbReference type="AlphaFoldDB" id="A0A426ZGP2"/>
<reference evidence="1 2" key="1">
    <citation type="journal article" date="2014" name="Agronomy (Basel)">
        <title>A Draft Genome Sequence for Ensete ventricosum, the Drought-Tolerant Tree Against Hunger.</title>
        <authorList>
            <person name="Harrison J."/>
            <person name="Moore K.A."/>
            <person name="Paszkiewicz K."/>
            <person name="Jones T."/>
            <person name="Grant M."/>
            <person name="Ambacheew D."/>
            <person name="Muzemil S."/>
            <person name="Studholme D.J."/>
        </authorList>
    </citation>
    <scope>NUCLEOTIDE SEQUENCE [LARGE SCALE GENOMIC DNA]</scope>
</reference>
<name>A0A426ZGP2_ENSVE</name>
<sequence>MHPLRLSPMPSNPPVVTPTLLRRLLALIFLSSSSLLPALLSSTIDRNPCFCIASLSLLVDTAAISLSDAKDPEDPRRFHPLPLLSTLLLKRRSLCQDPSSFLVVTYVLLLRSDISIYLLWWPHPPLAVKRSLCRDIAALLLPCLRPRRRPYHNVFLVNLHFTKSLPCREC</sequence>